<dbReference type="STRING" id="329726.AM1_1271"/>
<dbReference type="Proteomes" id="UP000000268">
    <property type="component" value="Chromosome"/>
</dbReference>
<dbReference type="Gene3D" id="6.10.140.190">
    <property type="match status" value="1"/>
</dbReference>
<dbReference type="Gene3D" id="1.10.10.10">
    <property type="entry name" value="Winged helix-like DNA-binding domain superfamily/Winged helix DNA-binding domain"/>
    <property type="match status" value="1"/>
</dbReference>
<gene>
    <name evidence="3" type="ordered locus">AM1_1271</name>
</gene>
<dbReference type="PANTHER" id="PTHR43252">
    <property type="entry name" value="TRANSCRIPTIONAL REGULATOR YQJI"/>
    <property type="match status" value="1"/>
</dbReference>
<accession>B0C568</accession>
<dbReference type="EMBL" id="CP000828">
    <property type="protein sequence ID" value="ABW26308.1"/>
    <property type="molecule type" value="Genomic_DNA"/>
</dbReference>
<feature type="domain" description="Transcription regulator PadR C-terminal" evidence="2">
    <location>
        <begin position="92"/>
        <end position="176"/>
    </location>
</feature>
<evidence type="ECO:0000259" key="2">
    <source>
        <dbReference type="Pfam" id="PF10400"/>
    </source>
</evidence>
<feature type="domain" description="Transcription regulator PadR N-terminal" evidence="1">
    <location>
        <begin position="7"/>
        <end position="80"/>
    </location>
</feature>
<dbReference type="KEGG" id="amr:AM1_1271"/>
<evidence type="ECO:0000313" key="3">
    <source>
        <dbReference type="EMBL" id="ABW26308.1"/>
    </source>
</evidence>
<evidence type="ECO:0000313" key="4">
    <source>
        <dbReference type="Proteomes" id="UP000000268"/>
    </source>
</evidence>
<dbReference type="eggNOG" id="COG1695">
    <property type="taxonomic scope" value="Bacteria"/>
</dbReference>
<name>B0C568_ACAM1</name>
<dbReference type="HOGENOM" id="CLU_089258_1_4_3"/>
<dbReference type="Pfam" id="PF03551">
    <property type="entry name" value="PadR"/>
    <property type="match status" value="1"/>
</dbReference>
<dbReference type="OrthoDB" id="9783723at2"/>
<protein>
    <submittedName>
        <fullName evidence="3">Transcriptional regulator, PadR family, putative</fullName>
    </submittedName>
</protein>
<dbReference type="SUPFAM" id="SSF46785">
    <property type="entry name" value="Winged helix' DNA-binding domain"/>
    <property type="match status" value="1"/>
</dbReference>
<dbReference type="RefSeq" id="WP_012161846.1">
    <property type="nucleotide sequence ID" value="NC_009925.1"/>
</dbReference>
<organism evidence="3 4">
    <name type="scientific">Acaryochloris marina (strain MBIC 11017)</name>
    <dbReference type="NCBI Taxonomy" id="329726"/>
    <lineage>
        <taxon>Bacteria</taxon>
        <taxon>Bacillati</taxon>
        <taxon>Cyanobacteriota</taxon>
        <taxon>Cyanophyceae</taxon>
        <taxon>Acaryochloridales</taxon>
        <taxon>Acaryochloridaceae</taxon>
        <taxon>Acaryochloris</taxon>
    </lineage>
</organism>
<evidence type="ECO:0000259" key="1">
    <source>
        <dbReference type="Pfam" id="PF03551"/>
    </source>
</evidence>
<dbReference type="AlphaFoldDB" id="B0C568"/>
<dbReference type="Pfam" id="PF10400">
    <property type="entry name" value="Vir_act_alpha_C"/>
    <property type="match status" value="1"/>
</dbReference>
<dbReference type="InterPro" id="IPR036390">
    <property type="entry name" value="WH_DNA-bd_sf"/>
</dbReference>
<dbReference type="InterPro" id="IPR005149">
    <property type="entry name" value="Tscrpt_reg_PadR_N"/>
</dbReference>
<dbReference type="InterPro" id="IPR036388">
    <property type="entry name" value="WH-like_DNA-bd_sf"/>
</dbReference>
<dbReference type="InterPro" id="IPR018309">
    <property type="entry name" value="Tscrpt_reg_PadR_C"/>
</dbReference>
<proteinExistence type="predicted"/>
<sequence>MSLSYAILATLTDLACSGYELAKRFDGSVGHFWSASHQQIYRELNRLEERQWITGEVIPQTGRPDKKCYHLTEMGKVEMAKWIAQPSKSSRTKEEILVKLFAGDLVEPEILLAELRRYHQEHEQQLQIYQQIEQQHFADPEKLSWGAKCQYLTLRQGIRYEIDVIAWCKEALTLLRA</sequence>
<keyword evidence="4" id="KW-1185">Reference proteome</keyword>
<dbReference type="PANTHER" id="PTHR43252:SF4">
    <property type="entry name" value="TRANSCRIPTIONAL REGULATORY PROTEIN"/>
    <property type="match status" value="1"/>
</dbReference>
<reference evidence="3 4" key="1">
    <citation type="journal article" date="2008" name="Proc. Natl. Acad. Sci. U.S.A.">
        <title>Niche adaptation and genome expansion in the chlorophyll d-producing cyanobacterium Acaryochloris marina.</title>
        <authorList>
            <person name="Swingley W.D."/>
            <person name="Chen M."/>
            <person name="Cheung P.C."/>
            <person name="Conrad A.L."/>
            <person name="Dejesa L.C."/>
            <person name="Hao J."/>
            <person name="Honchak B.M."/>
            <person name="Karbach L.E."/>
            <person name="Kurdoglu A."/>
            <person name="Lahiri S."/>
            <person name="Mastrian S.D."/>
            <person name="Miyashita H."/>
            <person name="Page L."/>
            <person name="Ramakrishna P."/>
            <person name="Satoh S."/>
            <person name="Sattley W.M."/>
            <person name="Shimada Y."/>
            <person name="Taylor H.L."/>
            <person name="Tomo T."/>
            <person name="Tsuchiya T."/>
            <person name="Wang Z.T."/>
            <person name="Raymond J."/>
            <person name="Mimuro M."/>
            <person name="Blankenship R.E."/>
            <person name="Touchman J.W."/>
        </authorList>
    </citation>
    <scope>NUCLEOTIDE SEQUENCE [LARGE SCALE GENOMIC DNA]</scope>
    <source>
        <strain evidence="4">MBIC 11017</strain>
    </source>
</reference>